<dbReference type="AlphaFoldDB" id="A0A2M9X8K6"/>
<organism evidence="2 3">
    <name type="scientific">Leptospira hartskeerlii</name>
    <dbReference type="NCBI Taxonomy" id="2023177"/>
    <lineage>
        <taxon>Bacteria</taxon>
        <taxon>Pseudomonadati</taxon>
        <taxon>Spirochaetota</taxon>
        <taxon>Spirochaetia</taxon>
        <taxon>Leptospirales</taxon>
        <taxon>Leptospiraceae</taxon>
        <taxon>Leptospira</taxon>
    </lineage>
</organism>
<keyword evidence="1" id="KW-1133">Transmembrane helix</keyword>
<proteinExistence type="predicted"/>
<evidence type="ECO:0000313" key="2">
    <source>
        <dbReference type="EMBL" id="PJZ24030.1"/>
    </source>
</evidence>
<sequence length="224" mass="26987">MNQFRSFWYFTVVFLVHSTFLNCFTVFPYKQETVESRLLDKKEEEILINKGRIDYEFQNFELVLKIEGASFRETLEKRKTLETKIVHYDYKKTDGYRQLDNDEKPWNRYILGMFADIGALFEWITVPFRTISRKKEEETLSENIIKSERTKTFEPKELQLILRAENTEFFNKSPNSDTITIPLTEIRKFFPKTNSIEALLYYGKERIEYKSIPVAEEIYKMKLR</sequence>
<evidence type="ECO:0000256" key="1">
    <source>
        <dbReference type="SAM" id="Phobius"/>
    </source>
</evidence>
<protein>
    <submittedName>
        <fullName evidence="2">Uncharacterized protein</fullName>
    </submittedName>
</protein>
<dbReference type="OrthoDB" id="323987at2"/>
<gene>
    <name evidence="2" type="ORF">CH357_18050</name>
</gene>
<accession>A0A2M9X8K6</accession>
<feature type="transmembrane region" description="Helical" evidence="1">
    <location>
        <begin position="7"/>
        <end position="29"/>
    </location>
</feature>
<comment type="caution">
    <text evidence="2">The sequence shown here is derived from an EMBL/GenBank/DDBJ whole genome shotgun (WGS) entry which is preliminary data.</text>
</comment>
<keyword evidence="3" id="KW-1185">Reference proteome</keyword>
<name>A0A2M9X8K6_9LEPT</name>
<dbReference type="Proteomes" id="UP000232196">
    <property type="component" value="Unassembled WGS sequence"/>
</dbReference>
<keyword evidence="1" id="KW-0472">Membrane</keyword>
<dbReference type="EMBL" id="NPDN01000011">
    <property type="protein sequence ID" value="PJZ24030.1"/>
    <property type="molecule type" value="Genomic_DNA"/>
</dbReference>
<evidence type="ECO:0000313" key="3">
    <source>
        <dbReference type="Proteomes" id="UP000232196"/>
    </source>
</evidence>
<dbReference type="RefSeq" id="WP_100708165.1">
    <property type="nucleotide sequence ID" value="NZ_NPDL01000012.1"/>
</dbReference>
<reference evidence="2 3" key="1">
    <citation type="submission" date="2017-07" db="EMBL/GenBank/DDBJ databases">
        <title>Leptospira spp. isolated from tropical soils.</title>
        <authorList>
            <person name="Thibeaux R."/>
            <person name="Iraola G."/>
            <person name="Ferres I."/>
            <person name="Bierque E."/>
            <person name="Girault D."/>
            <person name="Soupe-Gilbert M.-E."/>
            <person name="Picardeau M."/>
            <person name="Goarant C."/>
        </authorList>
    </citation>
    <scope>NUCLEOTIDE SEQUENCE [LARGE SCALE GENOMIC DNA]</scope>
    <source>
        <strain evidence="2 3">MCA1-C-A1</strain>
    </source>
</reference>
<keyword evidence="1" id="KW-0812">Transmembrane</keyword>